<name>A0A9E8S9G0_9MICO</name>
<proteinExistence type="predicted"/>
<dbReference type="KEGG" id="mdb:OVN18_00020"/>
<dbReference type="Proteomes" id="UP001164706">
    <property type="component" value="Chromosome"/>
</dbReference>
<dbReference type="RefSeq" id="WP_267781219.1">
    <property type="nucleotide sequence ID" value="NZ_CP113089.1"/>
</dbReference>
<evidence type="ECO:0000313" key="1">
    <source>
        <dbReference type="EMBL" id="WAB81456.1"/>
    </source>
</evidence>
<accession>A0A9E8S9G0</accession>
<keyword evidence="2" id="KW-1185">Reference proteome</keyword>
<gene>
    <name evidence="1" type="ORF">OVN18_00020</name>
</gene>
<protein>
    <submittedName>
        <fullName evidence="1">Uncharacterized protein</fullName>
    </submittedName>
</protein>
<reference evidence="1" key="1">
    <citation type="submission" date="2022-11" db="EMBL/GenBank/DDBJ databases">
        <title>Description of Microcella daejonensis nov. sp, isolated from riverside soil.</title>
        <authorList>
            <person name="Molina K.M."/>
            <person name="Kim S.B."/>
        </authorList>
    </citation>
    <scope>NUCLEOTIDE SEQUENCE</scope>
    <source>
        <strain evidence="1">MMS21-STM12</strain>
    </source>
</reference>
<sequence length="40" mass="4375">MNRMPATVYHQVAVMLRVTLTAVVSLLEPPVEGPVQTRIG</sequence>
<dbReference type="AlphaFoldDB" id="A0A9E8S9G0"/>
<organism evidence="1 2">
    <name type="scientific">Microcella daejeonensis</name>
    <dbReference type="NCBI Taxonomy" id="2994971"/>
    <lineage>
        <taxon>Bacteria</taxon>
        <taxon>Bacillati</taxon>
        <taxon>Actinomycetota</taxon>
        <taxon>Actinomycetes</taxon>
        <taxon>Micrococcales</taxon>
        <taxon>Microbacteriaceae</taxon>
        <taxon>Microcella</taxon>
    </lineage>
</organism>
<dbReference type="EMBL" id="CP113089">
    <property type="protein sequence ID" value="WAB81456.1"/>
    <property type="molecule type" value="Genomic_DNA"/>
</dbReference>
<evidence type="ECO:0000313" key="2">
    <source>
        <dbReference type="Proteomes" id="UP001164706"/>
    </source>
</evidence>